<gene>
    <name evidence="4" type="ORF">AO440_001094</name>
</gene>
<dbReference type="SMART" id="SM00173">
    <property type="entry name" value="RAS"/>
    <property type="match status" value="1"/>
</dbReference>
<dbReference type="Gene3D" id="3.40.50.300">
    <property type="entry name" value="P-loop containing nucleotide triphosphate hydrolases"/>
    <property type="match status" value="1"/>
</dbReference>
<comment type="caution">
    <text evidence="4">The sequence shown here is derived from an EMBL/GenBank/DDBJ whole genome shotgun (WGS) entry which is preliminary data.</text>
</comment>
<dbReference type="VEuPathDB" id="FungiDB:B1J91_E06292g"/>
<reference evidence="4 5" key="1">
    <citation type="submission" date="2015-10" db="EMBL/GenBank/DDBJ databases">
        <title>Draft genomes sequences of Candida glabrata isolates 1A, 1B, 2A, 2B, 3A and 3B.</title>
        <authorList>
            <person name="Haavelsrud O.E."/>
            <person name="Gaustad P."/>
        </authorList>
    </citation>
    <scope>NUCLEOTIDE SEQUENCE [LARGE SCALE GENOMIC DNA]</scope>
    <source>
        <strain evidence="4">910700640</strain>
    </source>
</reference>
<dbReference type="VEuPathDB" id="FungiDB:GWK60_E05929"/>
<dbReference type="PROSITE" id="PS51420">
    <property type="entry name" value="RHO"/>
    <property type="match status" value="1"/>
</dbReference>
<evidence type="ECO:0000256" key="3">
    <source>
        <dbReference type="SAM" id="MobiDB-lite"/>
    </source>
</evidence>
<feature type="compositionally biased region" description="Basic and acidic residues" evidence="3">
    <location>
        <begin position="334"/>
        <end position="346"/>
    </location>
</feature>
<name>A0A0W0CN11_CANGB</name>
<dbReference type="AlphaFoldDB" id="A0A0W0CN11"/>
<evidence type="ECO:0000256" key="2">
    <source>
        <dbReference type="ARBA" id="ARBA00023134"/>
    </source>
</evidence>
<proteinExistence type="predicted"/>
<evidence type="ECO:0000313" key="5">
    <source>
        <dbReference type="Proteomes" id="UP000054886"/>
    </source>
</evidence>
<dbReference type="VEuPathDB" id="FungiDB:CAGL0E06292g"/>
<feature type="compositionally biased region" description="Low complexity" evidence="3">
    <location>
        <begin position="347"/>
        <end position="362"/>
    </location>
</feature>
<dbReference type="InterPro" id="IPR020849">
    <property type="entry name" value="Small_GTPase_Ras-type"/>
</dbReference>
<dbReference type="Proteomes" id="UP000054886">
    <property type="component" value="Unassembled WGS sequence"/>
</dbReference>
<keyword evidence="1" id="KW-0547">Nucleotide-binding</keyword>
<dbReference type="PROSITE" id="PS51419">
    <property type="entry name" value="RAB"/>
    <property type="match status" value="1"/>
</dbReference>
<dbReference type="InterPro" id="IPR001806">
    <property type="entry name" value="Small_GTPase"/>
</dbReference>
<sequence>MIPLLYEADWSNSPRHHDSNFRIMVLGDPKVGKTSMIMQWLTDNYRSGDEATYSDDIYRKKIPYYSFRLLNDKGLIAEKDVIDFNLDNSHRFQYTNKDLIKLEILDANIHDISEYYSNELRSLQVKQSDAIVICFDGKSQTTFEHVREYYNTIKDALGEEQIPVVICNTKIDYLMEDKVEFNELINFLAELDLDYENDYFETSSKHNINVKELLFSLLYRIETNKEMKKKEEALKSETLEISPTPSHYEPNSPFSSRSNKSDSNSLKSLDENRIGITDSRGNFYPKCDNKDEYLKMDDLIIPSEFITKTRTMKLQGGDETKKELQHGIISADHSETNDTTQDERNTKISPIFKTFPKFKSSTPPKPISSRESVNNNLEKVLKRKEKQKKDKKDTKMTPPFKSTSCIIS</sequence>
<dbReference type="InterPro" id="IPR027417">
    <property type="entry name" value="P-loop_NTPase"/>
</dbReference>
<dbReference type="PANTHER" id="PTHR24070">
    <property type="entry name" value="RAS, DI-RAS, AND RHEB FAMILY MEMBERS OF SMALL GTPASE SUPERFAMILY"/>
    <property type="match status" value="1"/>
</dbReference>
<dbReference type="GO" id="GO:0007165">
    <property type="term" value="P:signal transduction"/>
    <property type="evidence" value="ECO:0007669"/>
    <property type="project" value="InterPro"/>
</dbReference>
<dbReference type="SUPFAM" id="SSF52540">
    <property type="entry name" value="P-loop containing nucleoside triphosphate hydrolases"/>
    <property type="match status" value="1"/>
</dbReference>
<dbReference type="PROSITE" id="PS51421">
    <property type="entry name" value="RAS"/>
    <property type="match status" value="1"/>
</dbReference>
<accession>A0A0W0CN11</accession>
<dbReference type="GO" id="GO:0005525">
    <property type="term" value="F:GTP binding"/>
    <property type="evidence" value="ECO:0007669"/>
    <property type="project" value="UniProtKB-KW"/>
</dbReference>
<evidence type="ECO:0000313" key="4">
    <source>
        <dbReference type="EMBL" id="KTA99633.1"/>
    </source>
</evidence>
<feature type="region of interest" description="Disordered" evidence="3">
    <location>
        <begin position="232"/>
        <end position="272"/>
    </location>
</feature>
<dbReference type="EMBL" id="LLZZ01000143">
    <property type="protein sequence ID" value="KTA99633.1"/>
    <property type="molecule type" value="Genomic_DNA"/>
</dbReference>
<organism evidence="4 5">
    <name type="scientific">Candida glabrata</name>
    <name type="common">Yeast</name>
    <name type="synonym">Torulopsis glabrata</name>
    <dbReference type="NCBI Taxonomy" id="5478"/>
    <lineage>
        <taxon>Eukaryota</taxon>
        <taxon>Fungi</taxon>
        <taxon>Dikarya</taxon>
        <taxon>Ascomycota</taxon>
        <taxon>Saccharomycotina</taxon>
        <taxon>Saccharomycetes</taxon>
        <taxon>Saccharomycetales</taxon>
        <taxon>Saccharomycetaceae</taxon>
        <taxon>Nakaseomyces</taxon>
    </lineage>
</organism>
<dbReference type="GO" id="GO:0016020">
    <property type="term" value="C:membrane"/>
    <property type="evidence" value="ECO:0007669"/>
    <property type="project" value="InterPro"/>
</dbReference>
<feature type="compositionally biased region" description="Low complexity" evidence="3">
    <location>
        <begin position="255"/>
        <end position="267"/>
    </location>
</feature>
<dbReference type="SMART" id="SM00175">
    <property type="entry name" value="RAB"/>
    <property type="match status" value="1"/>
</dbReference>
<evidence type="ECO:0000256" key="1">
    <source>
        <dbReference type="ARBA" id="ARBA00022741"/>
    </source>
</evidence>
<keyword evidence="2" id="KW-0342">GTP-binding</keyword>
<dbReference type="PhylomeDB" id="A0A0W0CN11"/>
<dbReference type="GO" id="GO:0003924">
    <property type="term" value="F:GTPase activity"/>
    <property type="evidence" value="ECO:0007669"/>
    <property type="project" value="InterPro"/>
</dbReference>
<dbReference type="Pfam" id="PF00071">
    <property type="entry name" value="Ras"/>
    <property type="match status" value="1"/>
</dbReference>
<protein>
    <submittedName>
        <fullName evidence="4">Uncharacterized protein</fullName>
    </submittedName>
</protein>
<feature type="region of interest" description="Disordered" evidence="3">
    <location>
        <begin position="334"/>
        <end position="408"/>
    </location>
</feature>
<dbReference type="PRINTS" id="PR00449">
    <property type="entry name" value="RASTRNSFRMNG"/>
</dbReference>
<dbReference type="VEuPathDB" id="FungiDB:GVI51_E05995"/>
<dbReference type="SMART" id="SM00174">
    <property type="entry name" value="RHO"/>
    <property type="match status" value="1"/>
</dbReference>